<gene>
    <name evidence="2" type="ORF">PCA31118_05348</name>
</gene>
<feature type="domain" description="Helicase/UvrB N-terminal" evidence="1">
    <location>
        <begin position="2"/>
        <end position="255"/>
    </location>
</feature>
<dbReference type="GO" id="GO:0005829">
    <property type="term" value="C:cytosol"/>
    <property type="evidence" value="ECO:0007669"/>
    <property type="project" value="TreeGrafter"/>
</dbReference>
<dbReference type="PANTHER" id="PTHR47396">
    <property type="entry name" value="TYPE I RESTRICTION ENZYME ECOKI R PROTEIN"/>
    <property type="match status" value="1"/>
</dbReference>
<sequence>MFELKKYQGDALDALVDFVKRCRTVPVADAWQQALNAQQRTDEGYHDIFADVPCVCLRVPTGGGKTLLAAHAVAKVGRALKDTDTPIALWLTPSDTIRTQTLEALSDIRHPYRQALKHYFDDKVRIADLDSLQTVGAGDIGKACIIIVATIQSLNVSDTSKRNVYSFFEELQEHFRDLPPALTASLEKVTEADVANQPFLTDKDIGRVKWSVANWVHLHQPMVIVDEAHNNRTDRFFKTVGRLNPACVVELTATPVAGNNVLYHVSAQELRAAQMIKLPIVLAEHPEGWRECLRDAILTRDRLETVAQKETDYVRPIALIQAMPKGGEATVDVVKQHLMDHEGIPVAQIAIATGSQKELDGLNLFDPACQVRYVITVEALKEGWDCSFAYVLASLQSVNSAKDVEQLLGRVLRMPYARDRSQPALNKAYAHIVAANFAEAASNLKDRLVQNMGFERLDTAALIVPQQSLALTGGYASAPVADDTGAAAVPDFHVDLPGAPETAQWPQELKAQVQIHATSQGATLVLKGSVDSETLKQAEAFVTAGLPPKAKEKVAQQFADHRAMRQAMKAPAQLGLAFAPIPQLCLALDGYLEVVEKDTLAGLGDWSLLDTPVQLENFAIHETVNSFEINVNGAKVSYKHIDVQQLQLNEVTSHVSQQDLIRWLDTQVRQPYVAQLDLQAYLLKLLTHLVHAKGYTLTALVRARFQLADAITSEIGRLRKIATKNGFQGRLFEMTVPTLEEQAQYSFTFEPGKYPARNIYQGSYEFDKHFYPVIHDLREKTSAGKTAEEFRCAQAIASHPKVKYWVRNIEKQPEYSFWLPTSSDYFYPDFVAELTDGRVLVVEYKGEPYKTNDDSKEKMQVGYQWEKSSGGRCLFLFAVEKDDAGRDVFKQINDKLST</sequence>
<dbReference type="Proteomes" id="UP000414136">
    <property type="component" value="Unassembled WGS sequence"/>
</dbReference>
<accession>A0A5E5AXF9</accession>
<proteinExistence type="predicted"/>
<name>A0A5E5AXF9_9BURK</name>
<dbReference type="OrthoDB" id="9804145at2"/>
<dbReference type="PANTHER" id="PTHR47396:SF1">
    <property type="entry name" value="ATP-DEPENDENT HELICASE IRC3-RELATED"/>
    <property type="match status" value="1"/>
</dbReference>
<dbReference type="InterPro" id="IPR006935">
    <property type="entry name" value="Helicase/UvrB_N"/>
</dbReference>
<evidence type="ECO:0000313" key="3">
    <source>
        <dbReference type="Proteomes" id="UP000414136"/>
    </source>
</evidence>
<dbReference type="GO" id="GO:0005524">
    <property type="term" value="F:ATP binding"/>
    <property type="evidence" value="ECO:0007669"/>
    <property type="project" value="InterPro"/>
</dbReference>
<keyword evidence="3" id="KW-1185">Reference proteome</keyword>
<dbReference type="Pfam" id="PF04851">
    <property type="entry name" value="ResIII"/>
    <property type="match status" value="1"/>
</dbReference>
<dbReference type="RefSeq" id="WP_150627926.1">
    <property type="nucleotide sequence ID" value="NZ_CABPSQ010000024.1"/>
</dbReference>
<reference evidence="2 3" key="1">
    <citation type="submission" date="2019-08" db="EMBL/GenBank/DDBJ databases">
        <authorList>
            <person name="Peeters C."/>
        </authorList>
    </citation>
    <scope>NUCLEOTIDE SEQUENCE [LARGE SCALE GENOMIC DNA]</scope>
    <source>
        <strain evidence="2 3">LMG 31118</strain>
    </source>
</reference>
<organism evidence="2 3">
    <name type="scientific">Pandoraea captiosa</name>
    <dbReference type="NCBI Taxonomy" id="2508302"/>
    <lineage>
        <taxon>Bacteria</taxon>
        <taxon>Pseudomonadati</taxon>
        <taxon>Pseudomonadota</taxon>
        <taxon>Betaproteobacteria</taxon>
        <taxon>Burkholderiales</taxon>
        <taxon>Burkholderiaceae</taxon>
        <taxon>Pandoraea</taxon>
    </lineage>
</organism>
<dbReference type="GO" id="GO:0003677">
    <property type="term" value="F:DNA binding"/>
    <property type="evidence" value="ECO:0007669"/>
    <property type="project" value="InterPro"/>
</dbReference>
<dbReference type="InterPro" id="IPR027417">
    <property type="entry name" value="P-loop_NTPase"/>
</dbReference>
<protein>
    <recommendedName>
        <fullName evidence="1">Helicase/UvrB N-terminal domain-containing protein</fullName>
    </recommendedName>
</protein>
<dbReference type="GO" id="GO:0016787">
    <property type="term" value="F:hydrolase activity"/>
    <property type="evidence" value="ECO:0007669"/>
    <property type="project" value="InterPro"/>
</dbReference>
<dbReference type="SUPFAM" id="SSF52540">
    <property type="entry name" value="P-loop containing nucleoside triphosphate hydrolases"/>
    <property type="match status" value="2"/>
</dbReference>
<dbReference type="EMBL" id="CABPSQ010000024">
    <property type="protein sequence ID" value="VVE76983.1"/>
    <property type="molecule type" value="Genomic_DNA"/>
</dbReference>
<dbReference type="AlphaFoldDB" id="A0A5E5AXF9"/>
<dbReference type="Gene3D" id="3.40.50.300">
    <property type="entry name" value="P-loop containing nucleotide triphosphate hydrolases"/>
    <property type="match status" value="2"/>
</dbReference>
<dbReference type="InterPro" id="IPR050742">
    <property type="entry name" value="Helicase_Restrict-Modif_Enz"/>
</dbReference>
<evidence type="ECO:0000313" key="2">
    <source>
        <dbReference type="EMBL" id="VVE76983.1"/>
    </source>
</evidence>
<evidence type="ECO:0000259" key="1">
    <source>
        <dbReference type="Pfam" id="PF04851"/>
    </source>
</evidence>